<evidence type="ECO:0000313" key="2">
    <source>
        <dbReference type="EMBL" id="VAV96204.1"/>
    </source>
</evidence>
<proteinExistence type="predicted"/>
<dbReference type="InterPro" id="IPR022742">
    <property type="entry name" value="Hydrolase_4"/>
</dbReference>
<name>A0A3B0RRB3_9ZZZZ</name>
<dbReference type="EC" id="3.1.1.5" evidence="2"/>
<protein>
    <submittedName>
        <fullName evidence="2">Lysophospholipase L2</fullName>
        <ecNumber evidence="2">3.1.1.5</ecNumber>
    </submittedName>
</protein>
<dbReference type="PANTHER" id="PTHR11614">
    <property type="entry name" value="PHOSPHOLIPASE-RELATED"/>
    <property type="match status" value="1"/>
</dbReference>
<dbReference type="Pfam" id="PF12146">
    <property type="entry name" value="Hydrolase_4"/>
    <property type="match status" value="1"/>
</dbReference>
<dbReference type="Gene3D" id="3.40.50.1820">
    <property type="entry name" value="alpha/beta hydrolase"/>
    <property type="match status" value="1"/>
</dbReference>
<keyword evidence="2" id="KW-0378">Hydrolase</keyword>
<organism evidence="2">
    <name type="scientific">hydrothermal vent metagenome</name>
    <dbReference type="NCBI Taxonomy" id="652676"/>
    <lineage>
        <taxon>unclassified sequences</taxon>
        <taxon>metagenomes</taxon>
        <taxon>ecological metagenomes</taxon>
    </lineage>
</organism>
<dbReference type="InterPro" id="IPR029058">
    <property type="entry name" value="AB_hydrolase_fold"/>
</dbReference>
<reference evidence="2" key="1">
    <citation type="submission" date="2018-06" db="EMBL/GenBank/DDBJ databases">
        <authorList>
            <person name="Zhirakovskaya E."/>
        </authorList>
    </citation>
    <scope>NUCLEOTIDE SEQUENCE</scope>
</reference>
<accession>A0A3B0RRB3</accession>
<gene>
    <name evidence="2" type="ORF">MNBD_ALPHA02-2372</name>
</gene>
<dbReference type="InterPro" id="IPR051044">
    <property type="entry name" value="MAG_DAG_Lipase"/>
</dbReference>
<evidence type="ECO:0000259" key="1">
    <source>
        <dbReference type="Pfam" id="PF12146"/>
    </source>
</evidence>
<feature type="domain" description="Serine aminopeptidase S33" evidence="1">
    <location>
        <begin position="37"/>
        <end position="297"/>
    </location>
</feature>
<dbReference type="SUPFAM" id="SSF53474">
    <property type="entry name" value="alpha/beta-Hydrolases"/>
    <property type="match status" value="1"/>
</dbReference>
<dbReference type="AlphaFoldDB" id="A0A3B0RRB3"/>
<sequence length="315" mass="35808">MANTDFPNLGYGGQIEYLAMADGTRIRTAYWPTKENSAGIIVFVNGHREFMEKYTEFFSEILARNYALYALDNRGQGLSDRLLDERLKSHIESFDVFSNDLNEFISKKVISDCRAQEIPIYLVAHSMGGHICLRYLHDFPGVVSKAVIMAPMIEFNLGYGVIAAVLKYLIRFASRKGFAEKFAFGQKNPPSRSHSSIKQKFLTHDDQRYALEEKIIKSFPDLYVGGATYGWLNAALDSIETIETPGYLDEITIPILTVLAGKDTVVNSKTSLELLSGRKNFKVITIDGARHEIYREIDQYREQLWQEIDDFLAVE</sequence>
<dbReference type="EMBL" id="UOED01000107">
    <property type="protein sequence ID" value="VAV96204.1"/>
    <property type="molecule type" value="Genomic_DNA"/>
</dbReference>
<dbReference type="GO" id="GO:0004622">
    <property type="term" value="F:phosphatidylcholine lysophospholipase activity"/>
    <property type="evidence" value="ECO:0007669"/>
    <property type="project" value="UniProtKB-EC"/>
</dbReference>